<reference evidence="1 2" key="1">
    <citation type="submission" date="2018-11" db="EMBL/GenBank/DDBJ databases">
        <title>Genomic Encyclopedia of Type Strains, Phase IV (KMG-IV): sequencing the most valuable type-strain genomes for metagenomic binning, comparative biology and taxonomic classification.</title>
        <authorList>
            <person name="Goeker M."/>
        </authorList>
    </citation>
    <scope>NUCLEOTIDE SEQUENCE [LARGE SCALE GENOMIC DNA]</scope>
    <source>
        <strain evidence="1 2">DSM 16974</strain>
    </source>
</reference>
<accession>A0A3N1NV68</accession>
<keyword evidence="1" id="KW-0808">Transferase</keyword>
<dbReference type="Pfam" id="PF13692">
    <property type="entry name" value="Glyco_trans_1_4"/>
    <property type="match status" value="1"/>
</dbReference>
<protein>
    <submittedName>
        <fullName evidence="1">Glycosyltransferase involved in cell wall biosynthesis</fullName>
    </submittedName>
</protein>
<sequence>MKVGVCGWELSHNAAGRAVTLLDLYRRVPGCEASLIGCIFPHWGRELWSPLQGMGLDPDVVLVEDPARFLAQAEELVKRQRFDVVHLSKPKLPNIVIGLLYKLIWQAQVIVDIDDEELAFVGADHPVTAPSELEVPVDDLTGKAATQLAVGLSRYFDGITVSNPALQRVYGGEVIPHARDEVSFSPSLARRRFNRALFGVPDDCKVVLFSGTPRKHKGIFDIAESLATLGRGDVRFVLVGDFPFSDVKEELLRIRGVNFQLVAGQSYRDTADVVSIGDVVVLLQDAESRAAEFQVPAKLTDALAMGLTVLAQELPALSDLAAAGAFQPVTRQNLTSALAAALDAPIDPVHSPARNLFLERLSMQSVAPRLERYIVGCGRKRLTTKPTDLEPFRNQLLETDSAGRSRVSNDFLRLVSDTLSTLA</sequence>
<organism evidence="1 2">
    <name type="scientific">Marinimicrobium koreense</name>
    <dbReference type="NCBI Taxonomy" id="306545"/>
    <lineage>
        <taxon>Bacteria</taxon>
        <taxon>Pseudomonadati</taxon>
        <taxon>Pseudomonadota</taxon>
        <taxon>Gammaproteobacteria</taxon>
        <taxon>Cellvibrionales</taxon>
        <taxon>Cellvibrionaceae</taxon>
        <taxon>Marinimicrobium</taxon>
    </lineage>
</organism>
<comment type="caution">
    <text evidence="1">The sequence shown here is derived from an EMBL/GenBank/DDBJ whole genome shotgun (WGS) entry which is preliminary data.</text>
</comment>
<name>A0A3N1NV68_9GAMM</name>
<dbReference type="SUPFAM" id="SSF53756">
    <property type="entry name" value="UDP-Glycosyltransferase/glycogen phosphorylase"/>
    <property type="match status" value="1"/>
</dbReference>
<dbReference type="EMBL" id="RJUK01000001">
    <property type="protein sequence ID" value="ROQ20053.1"/>
    <property type="molecule type" value="Genomic_DNA"/>
</dbReference>
<dbReference type="GO" id="GO:0016740">
    <property type="term" value="F:transferase activity"/>
    <property type="evidence" value="ECO:0007669"/>
    <property type="project" value="UniProtKB-KW"/>
</dbReference>
<proteinExistence type="predicted"/>
<dbReference type="AlphaFoldDB" id="A0A3N1NV68"/>
<gene>
    <name evidence="1" type="ORF">EDC38_0646</name>
</gene>
<dbReference type="Proteomes" id="UP000273643">
    <property type="component" value="Unassembled WGS sequence"/>
</dbReference>
<keyword evidence="2" id="KW-1185">Reference proteome</keyword>
<evidence type="ECO:0000313" key="2">
    <source>
        <dbReference type="Proteomes" id="UP000273643"/>
    </source>
</evidence>
<evidence type="ECO:0000313" key="1">
    <source>
        <dbReference type="EMBL" id="ROQ20053.1"/>
    </source>
</evidence>
<dbReference type="Gene3D" id="3.40.50.2000">
    <property type="entry name" value="Glycogen Phosphorylase B"/>
    <property type="match status" value="2"/>
</dbReference>